<proteinExistence type="predicted"/>
<feature type="transmembrane region" description="Helical" evidence="1">
    <location>
        <begin position="12"/>
        <end position="31"/>
    </location>
</feature>
<dbReference type="AlphaFoldDB" id="A0A1F4UJK1"/>
<evidence type="ECO:0000313" key="4">
    <source>
        <dbReference type="Proteomes" id="UP000176583"/>
    </source>
</evidence>
<evidence type="ECO:0000256" key="1">
    <source>
        <dbReference type="SAM" id="Phobius"/>
    </source>
</evidence>
<dbReference type="InterPro" id="IPR055890">
    <property type="entry name" value="DUF7467"/>
</dbReference>
<dbReference type="STRING" id="1802613.A2V54_02750"/>
<keyword evidence="1" id="KW-1133">Transmembrane helix</keyword>
<dbReference type="Proteomes" id="UP000176583">
    <property type="component" value="Unassembled WGS sequence"/>
</dbReference>
<keyword evidence="1" id="KW-0472">Membrane</keyword>
<comment type="caution">
    <text evidence="3">The sequence shown here is derived from an EMBL/GenBank/DDBJ whole genome shotgun (WGS) entry which is preliminary data.</text>
</comment>
<reference evidence="3 4" key="1">
    <citation type="journal article" date="2016" name="Nat. Commun.">
        <title>Thousands of microbial genomes shed light on interconnected biogeochemical processes in an aquifer system.</title>
        <authorList>
            <person name="Anantharaman K."/>
            <person name="Brown C.T."/>
            <person name="Hug L.A."/>
            <person name="Sharon I."/>
            <person name="Castelle C.J."/>
            <person name="Probst A.J."/>
            <person name="Thomas B.C."/>
            <person name="Singh A."/>
            <person name="Wilkins M.J."/>
            <person name="Karaoz U."/>
            <person name="Brodie E.L."/>
            <person name="Williams K.H."/>
            <person name="Hubbard S.S."/>
            <person name="Banfield J.F."/>
        </authorList>
    </citation>
    <scope>NUCLEOTIDE SEQUENCE [LARGE SCALE GENOMIC DNA]</scope>
</reference>
<organism evidence="3 4">
    <name type="scientific">candidate division WWE3 bacterium RBG_19FT_COMBO_53_11</name>
    <dbReference type="NCBI Taxonomy" id="1802613"/>
    <lineage>
        <taxon>Bacteria</taxon>
        <taxon>Katanobacteria</taxon>
    </lineage>
</organism>
<gene>
    <name evidence="3" type="ORF">A2V54_02750</name>
</gene>
<feature type="transmembrane region" description="Helical" evidence="1">
    <location>
        <begin position="516"/>
        <end position="540"/>
    </location>
</feature>
<feature type="domain" description="DUF7467" evidence="2">
    <location>
        <begin position="143"/>
        <end position="236"/>
    </location>
</feature>
<evidence type="ECO:0000313" key="3">
    <source>
        <dbReference type="EMBL" id="OGC44990.1"/>
    </source>
</evidence>
<dbReference type="Pfam" id="PF24269">
    <property type="entry name" value="DUF7467"/>
    <property type="match status" value="1"/>
</dbReference>
<dbReference type="InterPro" id="IPR013783">
    <property type="entry name" value="Ig-like_fold"/>
</dbReference>
<dbReference type="Gene3D" id="2.60.40.10">
    <property type="entry name" value="Immunoglobulins"/>
    <property type="match status" value="2"/>
</dbReference>
<name>A0A1F4UJK1_UNCKA</name>
<evidence type="ECO:0000259" key="2">
    <source>
        <dbReference type="Pfam" id="PF24269"/>
    </source>
</evidence>
<keyword evidence="1" id="KW-0812">Transmembrane</keyword>
<sequence>MLARLKKLSLVAKLIFTLLAELVVLVIIYTATSSANFVLGPSNLVNGSCTADNTPTLTVNPSGVASFKFQVDDSAGFSSLLVDYQTLQNSFTVGQALGAGTYLTGSPGQTLADGNYYWRAKTTETPDCGVCDGQVTRLTLRYDGDRTTQVKVKQRSDGHVVFEDTVTPGELFSFSGTWVHGVLGPSINIYVRDAGCSGGGDDDGDNGSCTWQQQTSIHTSCSAPIGPGLVSGDFTVIAGESRNGGSLCPLNGGDGEEEIIIANSGNVAFRVDTTPPTKPCTPASTSGLGDSTPTWAWNASTDASCGLNSPAYTVGWSQDQTFGSGVSSATTNTNSFTHPTELSNGTWYFRAKAVDVVGNESDYCTGSTQICVGCGGTNPPTDGNGGNGGNGNPTNGNGQEEEKTFDLVVRTVNDNDDSPIAGCGCMLFSDPRFSISDENGECFFGDVGVGDHRIVCTCGEQTRETMTTITGNEPLTLAFVPFGAEGTGKTDSTLVSSSCSACQREFLNLLSRGLGVLWLIAIGEILLLLLLLLFLLYLILSRRRRRRDHSKQEENKSGILSLDRQT</sequence>
<dbReference type="EMBL" id="MEUW01000001">
    <property type="protein sequence ID" value="OGC44990.1"/>
    <property type="molecule type" value="Genomic_DNA"/>
</dbReference>
<accession>A0A1F4UJK1</accession>
<protein>
    <recommendedName>
        <fullName evidence="2">DUF7467 domain-containing protein</fullName>
    </recommendedName>
</protein>